<feature type="compositionally biased region" description="Low complexity" evidence="1">
    <location>
        <begin position="441"/>
        <end position="466"/>
    </location>
</feature>
<feature type="signal peptide" evidence="2">
    <location>
        <begin position="1"/>
        <end position="18"/>
    </location>
</feature>
<reference evidence="3 4" key="1">
    <citation type="submission" date="2023-10" db="EMBL/GenBank/DDBJ databases">
        <authorList>
            <person name="Maclean D."/>
            <person name="Macfadyen A."/>
        </authorList>
    </citation>
    <scope>NUCLEOTIDE SEQUENCE [LARGE SCALE GENOMIC DNA]</scope>
</reference>
<organism evidence="3 4">
    <name type="scientific">Coccomyxa viridis</name>
    <dbReference type="NCBI Taxonomy" id="1274662"/>
    <lineage>
        <taxon>Eukaryota</taxon>
        <taxon>Viridiplantae</taxon>
        <taxon>Chlorophyta</taxon>
        <taxon>core chlorophytes</taxon>
        <taxon>Trebouxiophyceae</taxon>
        <taxon>Trebouxiophyceae incertae sedis</taxon>
        <taxon>Coccomyxaceae</taxon>
        <taxon>Coccomyxa</taxon>
    </lineage>
</organism>
<evidence type="ECO:0000256" key="1">
    <source>
        <dbReference type="SAM" id="MobiDB-lite"/>
    </source>
</evidence>
<gene>
    <name evidence="3" type="ORF">CVIRNUC_010809</name>
</gene>
<feature type="chain" id="PRO_5043393266" evidence="2">
    <location>
        <begin position="19"/>
        <end position="575"/>
    </location>
</feature>
<evidence type="ECO:0000313" key="3">
    <source>
        <dbReference type="EMBL" id="CAK0787587.1"/>
    </source>
</evidence>
<dbReference type="AlphaFoldDB" id="A0AAV1IMX8"/>
<keyword evidence="4" id="KW-1185">Reference proteome</keyword>
<dbReference type="EMBL" id="CAUYUE010000017">
    <property type="protein sequence ID" value="CAK0787587.1"/>
    <property type="molecule type" value="Genomic_DNA"/>
</dbReference>
<dbReference type="Proteomes" id="UP001314263">
    <property type="component" value="Unassembled WGS sequence"/>
</dbReference>
<comment type="caution">
    <text evidence="3">The sequence shown here is derived from an EMBL/GenBank/DDBJ whole genome shotgun (WGS) entry which is preliminary data.</text>
</comment>
<accession>A0AAV1IMX8</accession>
<evidence type="ECO:0000313" key="4">
    <source>
        <dbReference type="Proteomes" id="UP001314263"/>
    </source>
</evidence>
<sequence length="575" mass="61498">MSVTIITLLPAIISTTTGLHATLAVANRFLPGHVAIDKAEVGWRRPARLRGLRWLESSGKESRELAAIESIRTSQPLWDIARGREFEATVDRPTILGATDTDGDPCILKVMEGKRLSYAADETALGEVERSKKPGNTELAFSAEGKVLSCRFYVCDGLVHALPPAAKEVVGNDLHLTAFVGAQQMIEEAPEHGLDVGWVEAADKPKRTYSVGKPLEPTVFAVHSQHIHAELTGWRTAKGLLLREPVRATFTYTPALAKYGLAKIGPLMADVAAVEEGGSIDVTVSTDHMELPSERMTIRVEPMRLKIGRGPLLGKAVEFFASQGGSAASGRRALLEAWTSAIELDVLSSGALVNKRMDLLVGSFSRGLHLSMWGEIDPKSDKIDMWLGIPAASLSQLGIKGQSRAAMLPISVQGSLQNPKVGWVDAYKKVASLAANQQAIPQSSEPAAAAPQATPEAQNSRAAAEAGEQEGTEGILAHSQEPQQHEGTSKALPTSLFRGAMRRLAGKESQGTQHVQVPPPSQRVLPWEVELEDGSIVSTIKEDSSGEGILSLTLGTLGQLVLRAATGIAKKMHLL</sequence>
<protein>
    <submittedName>
        <fullName evidence="3">Uncharacterized protein</fullName>
    </submittedName>
</protein>
<feature type="region of interest" description="Disordered" evidence="1">
    <location>
        <begin position="441"/>
        <end position="472"/>
    </location>
</feature>
<name>A0AAV1IMX8_9CHLO</name>
<proteinExistence type="predicted"/>
<evidence type="ECO:0000256" key="2">
    <source>
        <dbReference type="SAM" id="SignalP"/>
    </source>
</evidence>
<keyword evidence="2" id="KW-0732">Signal</keyword>